<evidence type="ECO:0000256" key="11">
    <source>
        <dbReference type="ARBA" id="ARBA00023136"/>
    </source>
</evidence>
<dbReference type="GO" id="GO:0006629">
    <property type="term" value="P:lipid metabolic process"/>
    <property type="evidence" value="ECO:0007669"/>
    <property type="project" value="UniProtKB-KW"/>
</dbReference>
<dbReference type="Gene3D" id="3.90.550.50">
    <property type="match status" value="1"/>
</dbReference>
<keyword evidence="8 13" id="KW-1133">Transmembrane helix</keyword>
<comment type="pathway">
    <text evidence="2">Protein modification; protein glycosylation.</text>
</comment>
<dbReference type="GeneTree" id="ENSGT00940000163421"/>
<gene>
    <name evidence="15" type="primary">LOC108919696</name>
</gene>
<evidence type="ECO:0000256" key="7">
    <source>
        <dbReference type="ARBA" id="ARBA00022968"/>
    </source>
</evidence>
<dbReference type="InterPro" id="IPR002659">
    <property type="entry name" value="Glyco_trans_31"/>
</dbReference>
<dbReference type="PANTHER" id="PTHR11214:SF115">
    <property type="entry name" value="HEXOSYLTRANSFERASE"/>
    <property type="match status" value="1"/>
</dbReference>
<feature type="region of interest" description="Disordered" evidence="14">
    <location>
        <begin position="51"/>
        <end position="73"/>
    </location>
</feature>
<keyword evidence="7 13" id="KW-0735">Signal-anchor</keyword>
<evidence type="ECO:0000256" key="3">
    <source>
        <dbReference type="ARBA" id="ARBA00008661"/>
    </source>
</evidence>
<evidence type="ECO:0000256" key="9">
    <source>
        <dbReference type="ARBA" id="ARBA00023034"/>
    </source>
</evidence>
<protein>
    <recommendedName>
        <fullName evidence="13">Hexosyltransferase</fullName>
        <ecNumber evidence="13">2.4.1.-</ecNumber>
    </recommendedName>
</protein>
<dbReference type="Ensembl" id="ENSSFOT00015031972.2">
    <property type="protein sequence ID" value="ENSSFOP00015031618.2"/>
    <property type="gene ID" value="ENSSFOG00015020257.2"/>
</dbReference>
<dbReference type="Proteomes" id="UP000694397">
    <property type="component" value="Chromosome 1"/>
</dbReference>
<keyword evidence="4 13" id="KW-0328">Glycosyltransferase</keyword>
<dbReference type="AlphaFoldDB" id="A0A8C9SHS2"/>
<organism evidence="15 16">
    <name type="scientific">Scleropages formosus</name>
    <name type="common">Asian bonytongue</name>
    <name type="synonym">Osteoglossum formosum</name>
    <dbReference type="NCBI Taxonomy" id="113540"/>
    <lineage>
        <taxon>Eukaryota</taxon>
        <taxon>Metazoa</taxon>
        <taxon>Chordata</taxon>
        <taxon>Craniata</taxon>
        <taxon>Vertebrata</taxon>
        <taxon>Euteleostomi</taxon>
        <taxon>Actinopterygii</taxon>
        <taxon>Neopterygii</taxon>
        <taxon>Teleostei</taxon>
        <taxon>Osteoglossocephala</taxon>
        <taxon>Osteoglossomorpha</taxon>
        <taxon>Osteoglossiformes</taxon>
        <taxon>Osteoglossidae</taxon>
        <taxon>Scleropages</taxon>
    </lineage>
</organism>
<reference evidence="15" key="3">
    <citation type="submission" date="2025-09" db="UniProtKB">
        <authorList>
            <consortium name="Ensembl"/>
        </authorList>
    </citation>
    <scope>IDENTIFICATION</scope>
</reference>
<evidence type="ECO:0000256" key="14">
    <source>
        <dbReference type="SAM" id="MobiDB-lite"/>
    </source>
</evidence>
<keyword evidence="6 13" id="KW-0812">Transmembrane</keyword>
<evidence type="ECO:0000256" key="5">
    <source>
        <dbReference type="ARBA" id="ARBA00022679"/>
    </source>
</evidence>
<evidence type="ECO:0000256" key="2">
    <source>
        <dbReference type="ARBA" id="ARBA00004922"/>
    </source>
</evidence>
<keyword evidence="10" id="KW-0443">Lipid metabolism</keyword>
<keyword evidence="5" id="KW-0808">Transferase</keyword>
<keyword evidence="11 13" id="KW-0472">Membrane</keyword>
<dbReference type="EC" id="2.4.1.-" evidence="13"/>
<evidence type="ECO:0000256" key="6">
    <source>
        <dbReference type="ARBA" id="ARBA00022692"/>
    </source>
</evidence>
<evidence type="ECO:0000256" key="4">
    <source>
        <dbReference type="ARBA" id="ARBA00022676"/>
    </source>
</evidence>
<name>A0A8C9SHS2_SCLFO</name>
<dbReference type="GO" id="GO:0006493">
    <property type="term" value="P:protein O-linked glycosylation"/>
    <property type="evidence" value="ECO:0007669"/>
    <property type="project" value="TreeGrafter"/>
</dbReference>
<sequence length="359" mass="40840">SGSDGELVALWLDPLCSFLILCGAVLSLNYISIDFWSFIVKTWTQWGRVKGQESGTAQPRGTSTPTTLKSTTTQAPWKPLGPFEILYPHKYHFILDEPEKCRNQCPFLVLVVPVAPHNRAARDTIRRTWGNESLVPGVTIRRLFLLGLEDQTGGLQEELHAESKEHHDLLQANFLDRYLNLTIKTMVMIEWLVTRCPNASYAAKVDTDMFFNVDLLVNTLLDPHAAQPKEDYITGAVIRNGLVQRQKGTKWYVPEEVFPQETYPCYVSGNAYAFSMDLSEKILRASRHVRAFHLEDVYLGMCLEHLGILPTDPPQPGLFYLWQIPYNRCKFSGIVSITGFSLNKIDRYWSDFQKPGPPC</sequence>
<dbReference type="GO" id="GO:0008499">
    <property type="term" value="F:N-acetyl-beta-D-glucosaminide beta-(1,3)-galactosyltransferase activity"/>
    <property type="evidence" value="ECO:0007669"/>
    <property type="project" value="TreeGrafter"/>
</dbReference>
<comment type="subcellular location">
    <subcellularLocation>
        <location evidence="1 13">Golgi apparatus membrane</location>
        <topology evidence="1 13">Single-pass type II membrane protein</topology>
    </subcellularLocation>
</comment>
<evidence type="ECO:0000256" key="1">
    <source>
        <dbReference type="ARBA" id="ARBA00004323"/>
    </source>
</evidence>
<feature type="compositionally biased region" description="Low complexity" evidence="14">
    <location>
        <begin position="62"/>
        <end position="73"/>
    </location>
</feature>
<evidence type="ECO:0000256" key="12">
    <source>
        <dbReference type="ARBA" id="ARBA00023180"/>
    </source>
</evidence>
<evidence type="ECO:0000256" key="13">
    <source>
        <dbReference type="RuleBase" id="RU363063"/>
    </source>
</evidence>
<proteinExistence type="inferred from homology"/>
<dbReference type="FunFam" id="3.90.550.50:FF:000001">
    <property type="entry name" value="Hexosyltransferase"/>
    <property type="match status" value="1"/>
</dbReference>
<evidence type="ECO:0000313" key="15">
    <source>
        <dbReference type="Ensembl" id="ENSSFOP00015031618.2"/>
    </source>
</evidence>
<evidence type="ECO:0000256" key="8">
    <source>
        <dbReference type="ARBA" id="ARBA00022989"/>
    </source>
</evidence>
<evidence type="ECO:0000256" key="10">
    <source>
        <dbReference type="ARBA" id="ARBA00023098"/>
    </source>
</evidence>
<dbReference type="Pfam" id="PF01762">
    <property type="entry name" value="Galactosyl_T"/>
    <property type="match status" value="1"/>
</dbReference>
<reference evidence="15" key="2">
    <citation type="submission" date="2025-08" db="UniProtKB">
        <authorList>
            <consortium name="Ensembl"/>
        </authorList>
    </citation>
    <scope>IDENTIFICATION</scope>
</reference>
<comment type="similarity">
    <text evidence="3 13">Belongs to the glycosyltransferase 31 family.</text>
</comment>
<reference evidence="15 16" key="1">
    <citation type="submission" date="2019-04" db="EMBL/GenBank/DDBJ databases">
        <authorList>
            <consortium name="Wellcome Sanger Institute Data Sharing"/>
        </authorList>
    </citation>
    <scope>NUCLEOTIDE SEQUENCE [LARGE SCALE GENOMIC DNA]</scope>
</reference>
<keyword evidence="16" id="KW-1185">Reference proteome</keyword>
<evidence type="ECO:0000313" key="16">
    <source>
        <dbReference type="Proteomes" id="UP000694397"/>
    </source>
</evidence>
<accession>A0A8C9SHS2</accession>
<feature type="transmembrane region" description="Helical" evidence="13">
    <location>
        <begin position="18"/>
        <end position="40"/>
    </location>
</feature>
<dbReference type="PANTHER" id="PTHR11214">
    <property type="entry name" value="BETA-1,3-N-ACETYLGLUCOSAMINYLTRANSFERASE"/>
    <property type="match status" value="1"/>
</dbReference>
<dbReference type="GO" id="GO:0000139">
    <property type="term" value="C:Golgi membrane"/>
    <property type="evidence" value="ECO:0007669"/>
    <property type="project" value="UniProtKB-SubCell"/>
</dbReference>
<dbReference type="OrthoDB" id="5957813at2759"/>
<keyword evidence="9 13" id="KW-0333">Golgi apparatus</keyword>
<keyword evidence="12" id="KW-0325">Glycoprotein</keyword>